<dbReference type="InParanoid" id="F4RUS1"/>
<organism evidence="3">
    <name type="scientific">Melampsora larici-populina (strain 98AG31 / pathotype 3-4-7)</name>
    <name type="common">Poplar leaf rust fungus</name>
    <dbReference type="NCBI Taxonomy" id="747676"/>
    <lineage>
        <taxon>Eukaryota</taxon>
        <taxon>Fungi</taxon>
        <taxon>Dikarya</taxon>
        <taxon>Basidiomycota</taxon>
        <taxon>Pucciniomycotina</taxon>
        <taxon>Pucciniomycetes</taxon>
        <taxon>Pucciniales</taxon>
        <taxon>Melampsoraceae</taxon>
        <taxon>Melampsora</taxon>
    </lineage>
</organism>
<evidence type="ECO:0000313" key="2">
    <source>
        <dbReference type="EMBL" id="EGG03872.1"/>
    </source>
</evidence>
<dbReference type="HOGENOM" id="CLU_1816236_0_0_1"/>
<name>F4RUS1_MELLP</name>
<dbReference type="AlphaFoldDB" id="F4RUS1"/>
<protein>
    <submittedName>
        <fullName evidence="2">Secreted protein</fullName>
    </submittedName>
</protein>
<dbReference type="VEuPathDB" id="FungiDB:MELLADRAFT_124044"/>
<dbReference type="EMBL" id="GL883122">
    <property type="protein sequence ID" value="EGG03872.1"/>
    <property type="molecule type" value="Genomic_DNA"/>
</dbReference>
<dbReference type="GeneID" id="18926588"/>
<evidence type="ECO:0000313" key="3">
    <source>
        <dbReference type="Proteomes" id="UP000001072"/>
    </source>
</evidence>
<dbReference type="KEGG" id="mlr:MELLADRAFT_124044"/>
<feature type="signal peptide" evidence="1">
    <location>
        <begin position="1"/>
        <end position="22"/>
    </location>
</feature>
<feature type="chain" id="PRO_5003321799" evidence="1">
    <location>
        <begin position="23"/>
        <end position="143"/>
    </location>
</feature>
<proteinExistence type="predicted"/>
<keyword evidence="1" id="KW-0732">Signal</keyword>
<sequence>MISRTYILIIFALLTLFGKSESSKDCKWAFERVPNNPAYSYCSDHVSTYKYPSADCKPQLQPNGVPIASKCDSNQFPTGPCPTWRASGYHKTNKVVSYMCDFLTKKGATPDKDQYTKIKCEILTNVVYCDGDNGVKVGRDIPS</sequence>
<accession>F4RUS1</accession>
<dbReference type="RefSeq" id="XP_007412986.1">
    <property type="nucleotide sequence ID" value="XM_007412924.1"/>
</dbReference>
<keyword evidence="3" id="KW-1185">Reference proteome</keyword>
<gene>
    <name evidence="2" type="ORF">MELLADRAFT_124044</name>
</gene>
<reference evidence="3" key="1">
    <citation type="journal article" date="2011" name="Proc. Natl. Acad. Sci. U.S.A.">
        <title>Obligate biotrophy features unraveled by the genomic analysis of rust fungi.</title>
        <authorList>
            <person name="Duplessis S."/>
            <person name="Cuomo C.A."/>
            <person name="Lin Y.-C."/>
            <person name="Aerts A."/>
            <person name="Tisserant E."/>
            <person name="Veneault-Fourrey C."/>
            <person name="Joly D.L."/>
            <person name="Hacquard S."/>
            <person name="Amselem J."/>
            <person name="Cantarel B.L."/>
            <person name="Chiu R."/>
            <person name="Coutinho P.M."/>
            <person name="Feau N."/>
            <person name="Field M."/>
            <person name="Frey P."/>
            <person name="Gelhaye E."/>
            <person name="Goldberg J."/>
            <person name="Grabherr M.G."/>
            <person name="Kodira C.D."/>
            <person name="Kohler A."/>
            <person name="Kuees U."/>
            <person name="Lindquist E.A."/>
            <person name="Lucas S.M."/>
            <person name="Mago R."/>
            <person name="Mauceli E."/>
            <person name="Morin E."/>
            <person name="Murat C."/>
            <person name="Pangilinan J.L."/>
            <person name="Park R."/>
            <person name="Pearson M."/>
            <person name="Quesneville H."/>
            <person name="Rouhier N."/>
            <person name="Sakthikumar S."/>
            <person name="Salamov A.A."/>
            <person name="Schmutz J."/>
            <person name="Selles B."/>
            <person name="Shapiro H."/>
            <person name="Tanguay P."/>
            <person name="Tuskan G.A."/>
            <person name="Henrissat B."/>
            <person name="Van de Peer Y."/>
            <person name="Rouze P."/>
            <person name="Ellis J.G."/>
            <person name="Dodds P.N."/>
            <person name="Schein J.E."/>
            <person name="Zhong S."/>
            <person name="Hamelin R.C."/>
            <person name="Grigoriev I.V."/>
            <person name="Szabo L.J."/>
            <person name="Martin F."/>
        </authorList>
    </citation>
    <scope>NUCLEOTIDE SEQUENCE [LARGE SCALE GENOMIC DNA]</scope>
    <source>
        <strain evidence="3">98AG31 / pathotype 3-4-7</strain>
    </source>
</reference>
<dbReference type="OrthoDB" id="10456417at2759"/>
<evidence type="ECO:0000256" key="1">
    <source>
        <dbReference type="SAM" id="SignalP"/>
    </source>
</evidence>
<dbReference type="Proteomes" id="UP000001072">
    <property type="component" value="Unassembled WGS sequence"/>
</dbReference>